<dbReference type="PANTHER" id="PTHR33376">
    <property type="match status" value="1"/>
</dbReference>
<evidence type="ECO:0000256" key="1">
    <source>
        <dbReference type="ARBA" id="ARBA00022729"/>
    </source>
</evidence>
<reference evidence="3 4" key="1">
    <citation type="submission" date="2018-05" db="EMBL/GenBank/DDBJ databases">
        <title>The Hungate 1000. A catalogue of reference genomes from the rumen microbiome.</title>
        <authorList>
            <person name="Kelly W."/>
        </authorList>
    </citation>
    <scope>NUCLEOTIDE SEQUENCE [LARGE SCALE GENOMIC DNA]</scope>
    <source>
        <strain evidence="3 4">NLAE-zl-C242</strain>
    </source>
</reference>
<dbReference type="RefSeq" id="WP_181368550.1">
    <property type="nucleotide sequence ID" value="NZ_BAAACK010000007.1"/>
</dbReference>
<proteinExistence type="predicted"/>
<evidence type="ECO:0000256" key="2">
    <source>
        <dbReference type="SAM" id="SignalP"/>
    </source>
</evidence>
<dbReference type="PIRSF" id="PIRSF006470">
    <property type="entry name" value="DctB"/>
    <property type="match status" value="1"/>
</dbReference>
<dbReference type="AlphaFoldDB" id="A0A2Y9B8X6"/>
<sequence>MKRWIVCLLSASLAISMLSGCGVSVKGKSYSIKVGYGTNPGHPIDLASKEFEKRVEKEAGEMGYDVDVQLFPSSQLGSEKEMIELLQIGALDMCPTTTGPLGLFESSYLAFDLPFLFLNTDQADRVLDGEIGTEMLSSMEDIGIVGLSWWENGFRELTNNKRKIVKPEDLKGIKLRTMQNDVHIDFFQKLGAAPTPLGFGEIYTSLQSNVIDGQENPLSIIATNKFYEVQPYTTISDHVYSPVPVLYSKALLEDLPEELQEIVTKAAYDVRIYEREAGRTQEQEYIDEIAQKSDIYILTDEEKMAFQEAAQSTYVKFESVIGKEFMDRVIEEAQK</sequence>
<dbReference type="PANTHER" id="PTHR33376:SF2">
    <property type="entry name" value="DICARBOXYLATE-BINDING PERIPLASMIC PROTEIN"/>
    <property type="match status" value="1"/>
</dbReference>
<dbReference type="Proteomes" id="UP000245845">
    <property type="component" value="Unassembled WGS sequence"/>
</dbReference>
<dbReference type="GO" id="GO:0030246">
    <property type="term" value="F:carbohydrate binding"/>
    <property type="evidence" value="ECO:0007669"/>
    <property type="project" value="TreeGrafter"/>
</dbReference>
<comment type="caution">
    <text evidence="3">The sequence shown here is derived from an EMBL/GenBank/DDBJ whole genome shotgun (WGS) entry which is preliminary data.</text>
</comment>
<name>A0A2Y9B8X6_9FIRM</name>
<gene>
    <name evidence="3" type="ORF">A8806_101425</name>
</gene>
<accession>A0A2Y9B8X6</accession>
<organism evidence="3 4">
    <name type="scientific">Faecalicatena orotica</name>
    <dbReference type="NCBI Taxonomy" id="1544"/>
    <lineage>
        <taxon>Bacteria</taxon>
        <taxon>Bacillati</taxon>
        <taxon>Bacillota</taxon>
        <taxon>Clostridia</taxon>
        <taxon>Lachnospirales</taxon>
        <taxon>Lachnospiraceae</taxon>
        <taxon>Faecalicatena</taxon>
    </lineage>
</organism>
<dbReference type="GO" id="GO:0055085">
    <property type="term" value="P:transmembrane transport"/>
    <property type="evidence" value="ECO:0007669"/>
    <property type="project" value="InterPro"/>
</dbReference>
<dbReference type="GO" id="GO:0030288">
    <property type="term" value="C:outer membrane-bounded periplasmic space"/>
    <property type="evidence" value="ECO:0007669"/>
    <property type="project" value="InterPro"/>
</dbReference>
<dbReference type="InterPro" id="IPR018389">
    <property type="entry name" value="DctP_fam"/>
</dbReference>
<dbReference type="PROSITE" id="PS51257">
    <property type="entry name" value="PROKAR_LIPOPROTEIN"/>
    <property type="match status" value="1"/>
</dbReference>
<dbReference type="NCBIfam" id="NF037995">
    <property type="entry name" value="TRAP_S1"/>
    <property type="match status" value="1"/>
</dbReference>
<keyword evidence="1 2" id="KW-0732">Signal</keyword>
<keyword evidence="3" id="KW-0675">Receptor</keyword>
<dbReference type="Gene3D" id="3.40.190.170">
    <property type="entry name" value="Bacterial extracellular solute-binding protein, family 7"/>
    <property type="match status" value="1"/>
</dbReference>
<keyword evidence="4" id="KW-1185">Reference proteome</keyword>
<dbReference type="Pfam" id="PF03480">
    <property type="entry name" value="DctP"/>
    <property type="match status" value="1"/>
</dbReference>
<dbReference type="NCBIfam" id="TIGR00787">
    <property type="entry name" value="dctP"/>
    <property type="match status" value="1"/>
</dbReference>
<evidence type="ECO:0000313" key="3">
    <source>
        <dbReference type="EMBL" id="PWJ32137.1"/>
    </source>
</evidence>
<protein>
    <submittedName>
        <fullName evidence="3">Tripartite ATP-independent transporter DctP family solute receptor</fullName>
    </submittedName>
</protein>
<feature type="chain" id="PRO_5043162089" evidence="2">
    <location>
        <begin position="20"/>
        <end position="335"/>
    </location>
</feature>
<dbReference type="EMBL" id="QGDL01000001">
    <property type="protein sequence ID" value="PWJ32137.1"/>
    <property type="molecule type" value="Genomic_DNA"/>
</dbReference>
<dbReference type="InterPro" id="IPR004682">
    <property type="entry name" value="TRAP_DctP"/>
</dbReference>
<dbReference type="InterPro" id="IPR038404">
    <property type="entry name" value="TRAP_DctP_sf"/>
</dbReference>
<evidence type="ECO:0000313" key="4">
    <source>
        <dbReference type="Proteomes" id="UP000245845"/>
    </source>
</evidence>
<feature type="signal peptide" evidence="2">
    <location>
        <begin position="1"/>
        <end position="19"/>
    </location>
</feature>